<feature type="transmembrane region" description="Helical" evidence="10">
    <location>
        <begin position="127"/>
        <end position="145"/>
    </location>
</feature>
<comment type="function">
    <text evidence="9">Fluoride-specific ion channel. Important for reducing fluoride concentration in the cell, thus reducing its toxicity.</text>
</comment>
<evidence type="ECO:0000256" key="8">
    <source>
        <dbReference type="ARBA" id="ARBA00035585"/>
    </source>
</evidence>
<sequence>MPATPKDLSALNATIAVFIGGALGAMLRWGGSLAAHSVATSPICRGMCQSIVGGGGVNIDTWILNLLSVLVLAYLTGRLVSNPHRRHSQALKLSIGTGFCGGLGTYGGPVWQIVVYQQFHLSHLLELLAMFAVSLPLGLFALWLGTRRAFVSGDDGRLA</sequence>
<dbReference type="Pfam" id="PF02537">
    <property type="entry name" value="CRCB"/>
    <property type="match status" value="1"/>
</dbReference>
<dbReference type="RefSeq" id="WP_236589615.1">
    <property type="nucleotide sequence ID" value="NZ_CP068112.1"/>
</dbReference>
<evidence type="ECO:0000313" key="12">
    <source>
        <dbReference type="Proteomes" id="UP000250245"/>
    </source>
</evidence>
<evidence type="ECO:0000256" key="10">
    <source>
        <dbReference type="RuleBase" id="RU004340"/>
    </source>
</evidence>
<proteinExistence type="inferred from homology"/>
<keyword evidence="6" id="KW-0406">Ion transport</keyword>
<organism evidence="11 12">
    <name type="scientific">Mobiluncus curtisii</name>
    <dbReference type="NCBI Taxonomy" id="2051"/>
    <lineage>
        <taxon>Bacteria</taxon>
        <taxon>Bacillati</taxon>
        <taxon>Actinomycetota</taxon>
        <taxon>Actinomycetes</taxon>
        <taxon>Actinomycetales</taxon>
        <taxon>Actinomycetaceae</taxon>
        <taxon>Mobiluncus</taxon>
    </lineage>
</organism>
<evidence type="ECO:0000313" key="11">
    <source>
        <dbReference type="EMBL" id="SQB64631.1"/>
    </source>
</evidence>
<evidence type="ECO:0000256" key="9">
    <source>
        <dbReference type="ARBA" id="ARBA00049940"/>
    </source>
</evidence>
<feature type="transmembrane region" description="Helical" evidence="10">
    <location>
        <begin position="93"/>
        <end position="115"/>
    </location>
</feature>
<dbReference type="GO" id="GO:0034220">
    <property type="term" value="P:monoatomic ion transmembrane transport"/>
    <property type="evidence" value="ECO:0007669"/>
    <property type="project" value="UniProtKB-KW"/>
</dbReference>
<dbReference type="EMBL" id="UASJ01000001">
    <property type="protein sequence ID" value="SQB64631.1"/>
    <property type="molecule type" value="Genomic_DNA"/>
</dbReference>
<evidence type="ECO:0000256" key="3">
    <source>
        <dbReference type="ARBA" id="ARBA00022692"/>
    </source>
</evidence>
<evidence type="ECO:0000256" key="7">
    <source>
        <dbReference type="ARBA" id="ARBA00035120"/>
    </source>
</evidence>
<name>A0A2X2YP18_9ACTO</name>
<keyword evidence="2 10" id="KW-1003">Cell membrane</keyword>
<feature type="transmembrane region" description="Helical" evidence="10">
    <location>
        <begin position="62"/>
        <end position="81"/>
    </location>
</feature>
<reference evidence="11 12" key="1">
    <citation type="submission" date="2018-06" db="EMBL/GenBank/DDBJ databases">
        <authorList>
            <consortium name="Pathogen Informatics"/>
            <person name="Doyle S."/>
        </authorList>
    </citation>
    <scope>NUCLEOTIDE SEQUENCE [LARGE SCALE GENOMIC DNA]</scope>
    <source>
        <strain evidence="11 12">NCTC11820</strain>
    </source>
</reference>
<dbReference type="AlphaFoldDB" id="A0A2X2YP18"/>
<evidence type="ECO:0000256" key="1">
    <source>
        <dbReference type="ARBA" id="ARBA00004651"/>
    </source>
</evidence>
<comment type="subcellular location">
    <subcellularLocation>
        <location evidence="1">Cell membrane</location>
        <topology evidence="1">Multi-pass membrane protein</topology>
    </subcellularLocation>
</comment>
<dbReference type="InterPro" id="IPR003691">
    <property type="entry name" value="FluC"/>
</dbReference>
<keyword evidence="5 10" id="KW-0472">Membrane</keyword>
<protein>
    <recommendedName>
        <fullName evidence="10">Fluoride-specific ion channel</fullName>
    </recommendedName>
</protein>
<evidence type="ECO:0000256" key="4">
    <source>
        <dbReference type="ARBA" id="ARBA00022989"/>
    </source>
</evidence>
<accession>A0A2X2YP18</accession>
<comment type="similarity">
    <text evidence="7 10">Belongs to the fluoride channel Fluc/FEX (TC 1.A.43) family.</text>
</comment>
<dbReference type="Proteomes" id="UP000250245">
    <property type="component" value="Unassembled WGS sequence"/>
</dbReference>
<comment type="catalytic activity">
    <reaction evidence="8">
        <text>fluoride(in) = fluoride(out)</text>
        <dbReference type="Rhea" id="RHEA:76159"/>
        <dbReference type="ChEBI" id="CHEBI:17051"/>
    </reaction>
    <physiologicalReaction direction="left-to-right" evidence="8">
        <dbReference type="Rhea" id="RHEA:76160"/>
    </physiologicalReaction>
</comment>
<keyword evidence="6" id="KW-0407">Ion channel</keyword>
<evidence type="ECO:0000256" key="2">
    <source>
        <dbReference type="ARBA" id="ARBA00022475"/>
    </source>
</evidence>
<gene>
    <name evidence="11" type="ORF">NCTC11820_00983</name>
</gene>
<dbReference type="GeneID" id="55565714"/>
<evidence type="ECO:0000256" key="5">
    <source>
        <dbReference type="ARBA" id="ARBA00023136"/>
    </source>
</evidence>
<keyword evidence="3 10" id="KW-0812">Transmembrane</keyword>
<keyword evidence="6" id="KW-0813">Transport</keyword>
<dbReference type="GO" id="GO:0005886">
    <property type="term" value="C:plasma membrane"/>
    <property type="evidence" value="ECO:0007669"/>
    <property type="project" value="UniProtKB-SubCell"/>
</dbReference>
<evidence type="ECO:0000256" key="6">
    <source>
        <dbReference type="ARBA" id="ARBA00023303"/>
    </source>
</evidence>
<keyword evidence="4 10" id="KW-1133">Transmembrane helix</keyword>